<sequence length="82" mass="9058">MDQPASNAVLITEMALWAQRTLGHLILAGVFERYPTLRFVPTELGTLWLPPQLAMLDAMVPTIKSEHPTAPTGCLAGRRSMR</sequence>
<proteinExistence type="predicted"/>
<evidence type="ECO:0000313" key="2">
    <source>
        <dbReference type="Proteomes" id="UP000217736"/>
    </source>
</evidence>
<dbReference type="KEGG" id="mshg:MSG_02463"/>
<organism evidence="1 2">
    <name type="scientific">Mycobacterium shigaense</name>
    <dbReference type="NCBI Taxonomy" id="722731"/>
    <lineage>
        <taxon>Bacteria</taxon>
        <taxon>Bacillati</taxon>
        <taxon>Actinomycetota</taxon>
        <taxon>Actinomycetes</taxon>
        <taxon>Mycobacteriales</taxon>
        <taxon>Mycobacteriaceae</taxon>
        <taxon>Mycobacterium</taxon>
        <taxon>Mycobacterium simiae complex</taxon>
    </lineage>
</organism>
<evidence type="ECO:0000313" key="1">
    <source>
        <dbReference type="EMBL" id="BAX92607.1"/>
    </source>
</evidence>
<dbReference type="SUPFAM" id="SSF51556">
    <property type="entry name" value="Metallo-dependent hydrolases"/>
    <property type="match status" value="1"/>
</dbReference>
<reference evidence="2" key="1">
    <citation type="submission" date="2017-06" db="EMBL/GenBank/DDBJ databases">
        <title>Complete Genome Sequence of Mycobacterium shigaense.</title>
        <authorList>
            <person name="Fukano H."/>
            <person name="Yoshida M."/>
            <person name="Kazumi Y."/>
            <person name="Ogura Y."/>
            <person name="Mitarai S."/>
            <person name="Hayashi T."/>
            <person name="Hoshino Y."/>
        </authorList>
    </citation>
    <scope>NUCLEOTIDE SEQUENCE [LARGE SCALE GENOMIC DNA]</scope>
    <source>
        <strain evidence="2">UN-152</strain>
    </source>
</reference>
<dbReference type="Gene3D" id="3.20.20.140">
    <property type="entry name" value="Metal-dependent hydrolases"/>
    <property type="match status" value="1"/>
</dbReference>
<gene>
    <name evidence="1" type="ORF">MSG_02463</name>
</gene>
<name>A0A1Z4EI19_9MYCO</name>
<dbReference type="Proteomes" id="UP000217736">
    <property type="component" value="Chromosome"/>
</dbReference>
<dbReference type="InterPro" id="IPR032466">
    <property type="entry name" value="Metal_Hydrolase"/>
</dbReference>
<dbReference type="AlphaFoldDB" id="A0A1Z4EI19"/>
<dbReference type="EMBL" id="AP018164">
    <property type="protein sequence ID" value="BAX92607.1"/>
    <property type="molecule type" value="Genomic_DNA"/>
</dbReference>
<protein>
    <submittedName>
        <fullName evidence="1">Uncharacterized protein</fullName>
    </submittedName>
</protein>
<accession>A0A1Z4EI19</accession>
<keyword evidence="2" id="KW-1185">Reference proteome</keyword>